<dbReference type="Proteomes" id="UP000185612">
    <property type="component" value="Unassembled WGS sequence"/>
</dbReference>
<organism evidence="1 2">
    <name type="scientific">Buchananella hordeovulneris</name>
    <dbReference type="NCBI Taxonomy" id="52770"/>
    <lineage>
        <taxon>Bacteria</taxon>
        <taxon>Bacillati</taxon>
        <taxon>Actinomycetota</taxon>
        <taxon>Actinomycetes</taxon>
        <taxon>Actinomycetales</taxon>
        <taxon>Actinomycetaceae</taxon>
        <taxon>Buchananella</taxon>
    </lineage>
</organism>
<gene>
    <name evidence="1" type="ORF">BSZ40_08370</name>
</gene>
<keyword evidence="2" id="KW-1185">Reference proteome</keyword>
<sequence>MAELMRTVNGQLEAFVEYLADYVLAKSSSAHIETSSIFNSGPTKIAVLAFERYSWTGGNRVGMVVTVAGSDNVLQVHGVSLGGSQAVFFKINTFGEESFLATLDETLNEWENRQNSPQFH</sequence>
<evidence type="ECO:0000313" key="1">
    <source>
        <dbReference type="EMBL" id="OKL51313.1"/>
    </source>
</evidence>
<reference evidence="2" key="1">
    <citation type="submission" date="2016-12" db="EMBL/GenBank/DDBJ databases">
        <authorList>
            <person name="Meng X."/>
        </authorList>
    </citation>
    <scope>NUCLEOTIDE SEQUENCE [LARGE SCALE GENOMIC DNA]</scope>
    <source>
        <strain evidence="2">DSM 20732</strain>
    </source>
</reference>
<protein>
    <submittedName>
        <fullName evidence="1">Uncharacterized protein</fullName>
    </submittedName>
</protein>
<evidence type="ECO:0000313" key="2">
    <source>
        <dbReference type="Proteomes" id="UP000185612"/>
    </source>
</evidence>
<dbReference type="Pfam" id="PF19524">
    <property type="entry name" value="DUF6054"/>
    <property type="match status" value="1"/>
</dbReference>
<dbReference type="RefSeq" id="WP_073825194.1">
    <property type="nucleotide sequence ID" value="NZ_MQVS01000008.1"/>
</dbReference>
<proteinExistence type="predicted"/>
<dbReference type="OrthoDB" id="4774735at2"/>
<comment type="caution">
    <text evidence="1">The sequence shown here is derived from an EMBL/GenBank/DDBJ whole genome shotgun (WGS) entry which is preliminary data.</text>
</comment>
<dbReference type="EMBL" id="MQVS01000008">
    <property type="protein sequence ID" value="OKL51313.1"/>
    <property type="molecule type" value="Genomic_DNA"/>
</dbReference>
<accession>A0A1Q5PUN5</accession>
<dbReference type="AlphaFoldDB" id="A0A1Q5PUN5"/>
<dbReference type="InParanoid" id="A0A1Q5PUN5"/>
<name>A0A1Q5PUN5_9ACTO</name>
<dbReference type="InterPro" id="IPR046117">
    <property type="entry name" value="DUF6054"/>
</dbReference>